<evidence type="ECO:0000256" key="1">
    <source>
        <dbReference type="SAM" id="Coils"/>
    </source>
</evidence>
<reference evidence="3" key="1">
    <citation type="journal article" date="2014" name="Science">
        <title>Ancient hybridizations among the ancestral genomes of bread wheat.</title>
        <authorList>
            <consortium name="International Wheat Genome Sequencing Consortium,"/>
            <person name="Marcussen T."/>
            <person name="Sandve S.R."/>
            <person name="Heier L."/>
            <person name="Spannagl M."/>
            <person name="Pfeifer M."/>
            <person name="Jakobsen K.S."/>
            <person name="Wulff B.B."/>
            <person name="Steuernagel B."/>
            <person name="Mayer K.F."/>
            <person name="Olsen O.A."/>
        </authorList>
    </citation>
    <scope>NUCLEOTIDE SEQUENCE [LARGE SCALE GENOMIC DNA]</scope>
    <source>
        <strain evidence="3">cv. AL8/78</strain>
    </source>
</reference>
<keyword evidence="1" id="KW-0175">Coiled coil</keyword>
<reference evidence="2" key="5">
    <citation type="journal article" date="2021" name="G3 (Bethesda)">
        <title>Aegilops tauschii genome assembly Aet v5.0 features greater sequence contiguity and improved annotation.</title>
        <authorList>
            <person name="Wang L."/>
            <person name="Zhu T."/>
            <person name="Rodriguez J.C."/>
            <person name="Deal K.R."/>
            <person name="Dubcovsky J."/>
            <person name="McGuire P.E."/>
            <person name="Lux T."/>
            <person name="Spannagl M."/>
            <person name="Mayer K.F.X."/>
            <person name="Baldrich P."/>
            <person name="Meyers B.C."/>
            <person name="Huo N."/>
            <person name="Gu Y.Q."/>
            <person name="Zhou H."/>
            <person name="Devos K.M."/>
            <person name="Bennetzen J.L."/>
            <person name="Unver T."/>
            <person name="Budak H."/>
            <person name="Gulick P.J."/>
            <person name="Galiba G."/>
            <person name="Kalapos B."/>
            <person name="Nelson D.R."/>
            <person name="Li P."/>
            <person name="You F.M."/>
            <person name="Luo M.C."/>
            <person name="Dvorak J."/>
        </authorList>
    </citation>
    <scope>NUCLEOTIDE SEQUENCE [LARGE SCALE GENOMIC DNA]</scope>
    <source>
        <strain evidence="2">cv. AL8/78</strain>
    </source>
</reference>
<protein>
    <submittedName>
        <fullName evidence="2">Uncharacterized protein</fullName>
    </submittedName>
</protein>
<accession>A0A453T754</accession>
<name>A0A453T754_AEGTS</name>
<evidence type="ECO:0000313" key="3">
    <source>
        <dbReference type="Proteomes" id="UP000015105"/>
    </source>
</evidence>
<dbReference type="Proteomes" id="UP000015105">
    <property type="component" value="Chromosome 7D"/>
</dbReference>
<dbReference type="AlphaFoldDB" id="A0A453T754"/>
<evidence type="ECO:0000313" key="2">
    <source>
        <dbReference type="EnsemblPlants" id="AET7Gv21273700.1"/>
    </source>
</evidence>
<reference evidence="3" key="2">
    <citation type="journal article" date="2017" name="Nat. Plants">
        <title>The Aegilops tauschii genome reveals multiple impacts of transposons.</title>
        <authorList>
            <person name="Zhao G."/>
            <person name="Zou C."/>
            <person name="Li K."/>
            <person name="Wang K."/>
            <person name="Li T."/>
            <person name="Gao L."/>
            <person name="Zhang X."/>
            <person name="Wang H."/>
            <person name="Yang Z."/>
            <person name="Liu X."/>
            <person name="Jiang W."/>
            <person name="Mao L."/>
            <person name="Kong X."/>
            <person name="Jiao Y."/>
            <person name="Jia J."/>
        </authorList>
    </citation>
    <scope>NUCLEOTIDE SEQUENCE [LARGE SCALE GENOMIC DNA]</scope>
    <source>
        <strain evidence="3">cv. AL8/78</strain>
    </source>
</reference>
<dbReference type="Gramene" id="AET7Gv21273700.1">
    <property type="protein sequence ID" value="AET7Gv21273700.1"/>
    <property type="gene ID" value="AET7Gv21273700"/>
</dbReference>
<dbReference type="PANTHER" id="PTHR31245:SF2">
    <property type="entry name" value="OS06G0642650 PROTEIN"/>
    <property type="match status" value="1"/>
</dbReference>
<proteinExistence type="predicted"/>
<sequence>MNAPANSTEWADLIVKEMSSASDLNDARNRAFRILEMFGKSTANCSTPNEAQKMREEHKILKQMLGGLLHQNGVLKRAFLIQHNRLKDYQDMVRERSQFKEIVDKYQQQIKALEDRNYVLSLHLAQSDHRSGISGHRNPDVF</sequence>
<dbReference type="PANTHER" id="PTHR31245">
    <property type="entry name" value="UBIQUITIN SYSTEM COMPONENT CUE PROTEIN"/>
    <property type="match status" value="1"/>
</dbReference>
<reference evidence="2" key="3">
    <citation type="journal article" date="2017" name="Nature">
        <title>Genome sequence of the progenitor of the wheat D genome Aegilops tauschii.</title>
        <authorList>
            <person name="Luo M.C."/>
            <person name="Gu Y.Q."/>
            <person name="Puiu D."/>
            <person name="Wang H."/>
            <person name="Twardziok S.O."/>
            <person name="Deal K.R."/>
            <person name="Huo N."/>
            <person name="Zhu T."/>
            <person name="Wang L."/>
            <person name="Wang Y."/>
            <person name="McGuire P.E."/>
            <person name="Liu S."/>
            <person name="Long H."/>
            <person name="Ramasamy R.K."/>
            <person name="Rodriguez J.C."/>
            <person name="Van S.L."/>
            <person name="Yuan L."/>
            <person name="Wang Z."/>
            <person name="Xia Z."/>
            <person name="Xiao L."/>
            <person name="Anderson O.D."/>
            <person name="Ouyang S."/>
            <person name="Liang Y."/>
            <person name="Zimin A.V."/>
            <person name="Pertea G."/>
            <person name="Qi P."/>
            <person name="Bennetzen J.L."/>
            <person name="Dai X."/>
            <person name="Dawson M.W."/>
            <person name="Muller H.G."/>
            <person name="Kugler K."/>
            <person name="Rivarola-Duarte L."/>
            <person name="Spannagl M."/>
            <person name="Mayer K.F.X."/>
            <person name="Lu F.H."/>
            <person name="Bevan M.W."/>
            <person name="Leroy P."/>
            <person name="Li P."/>
            <person name="You F.M."/>
            <person name="Sun Q."/>
            <person name="Liu Z."/>
            <person name="Lyons E."/>
            <person name="Wicker T."/>
            <person name="Salzberg S.L."/>
            <person name="Devos K.M."/>
            <person name="Dvorak J."/>
        </authorList>
    </citation>
    <scope>NUCLEOTIDE SEQUENCE [LARGE SCALE GENOMIC DNA]</scope>
    <source>
        <strain evidence="2">cv. AL8/78</strain>
    </source>
</reference>
<dbReference type="EnsemblPlants" id="AET7Gv21273700.1">
    <property type="protein sequence ID" value="AET7Gv21273700.1"/>
    <property type="gene ID" value="AET7Gv21273700"/>
</dbReference>
<organism evidence="2 3">
    <name type="scientific">Aegilops tauschii subsp. strangulata</name>
    <name type="common">Goatgrass</name>
    <dbReference type="NCBI Taxonomy" id="200361"/>
    <lineage>
        <taxon>Eukaryota</taxon>
        <taxon>Viridiplantae</taxon>
        <taxon>Streptophyta</taxon>
        <taxon>Embryophyta</taxon>
        <taxon>Tracheophyta</taxon>
        <taxon>Spermatophyta</taxon>
        <taxon>Magnoliopsida</taxon>
        <taxon>Liliopsida</taxon>
        <taxon>Poales</taxon>
        <taxon>Poaceae</taxon>
        <taxon>BOP clade</taxon>
        <taxon>Pooideae</taxon>
        <taxon>Triticodae</taxon>
        <taxon>Triticeae</taxon>
        <taxon>Triticinae</taxon>
        <taxon>Aegilops</taxon>
    </lineage>
</organism>
<feature type="coiled-coil region" evidence="1">
    <location>
        <begin position="89"/>
        <end position="116"/>
    </location>
</feature>
<keyword evidence="3" id="KW-1185">Reference proteome</keyword>
<reference evidence="2" key="4">
    <citation type="submission" date="2019-03" db="UniProtKB">
        <authorList>
            <consortium name="EnsemblPlants"/>
        </authorList>
    </citation>
    <scope>IDENTIFICATION</scope>
</reference>